<dbReference type="Pfam" id="PF13458">
    <property type="entry name" value="Peripla_BP_6"/>
    <property type="match status" value="1"/>
</dbReference>
<keyword evidence="1" id="KW-0732">Signal</keyword>
<dbReference type="SUPFAM" id="SSF53822">
    <property type="entry name" value="Periplasmic binding protein-like I"/>
    <property type="match status" value="1"/>
</dbReference>
<proteinExistence type="predicted"/>
<evidence type="ECO:0000313" key="4">
    <source>
        <dbReference type="EMBL" id="VAW33622.1"/>
    </source>
</evidence>
<dbReference type="AlphaFoldDB" id="A0A3B0V4D5"/>
<evidence type="ECO:0000259" key="3">
    <source>
        <dbReference type="Pfam" id="PF13458"/>
    </source>
</evidence>
<accession>A0A3B0V4D5</accession>
<dbReference type="PANTHER" id="PTHR47151">
    <property type="entry name" value="LEU/ILE/VAL-BINDING ABC TRANSPORTER SUBUNIT"/>
    <property type="match status" value="1"/>
</dbReference>
<feature type="region of interest" description="Disordered" evidence="2">
    <location>
        <begin position="25"/>
        <end position="65"/>
    </location>
</feature>
<feature type="domain" description="Leucine-binding protein" evidence="3">
    <location>
        <begin position="94"/>
        <end position="408"/>
    </location>
</feature>
<organism evidence="4">
    <name type="scientific">hydrothermal vent metagenome</name>
    <dbReference type="NCBI Taxonomy" id="652676"/>
    <lineage>
        <taxon>unclassified sequences</taxon>
        <taxon>metagenomes</taxon>
        <taxon>ecological metagenomes</taxon>
    </lineage>
</organism>
<dbReference type="EMBL" id="UOEU01000463">
    <property type="protein sequence ID" value="VAW33622.1"/>
    <property type="molecule type" value="Genomic_DNA"/>
</dbReference>
<feature type="compositionally biased region" description="Acidic residues" evidence="2">
    <location>
        <begin position="40"/>
        <end position="65"/>
    </location>
</feature>
<dbReference type="PANTHER" id="PTHR47151:SF2">
    <property type="entry name" value="AMINO ACID BINDING PROTEIN"/>
    <property type="match status" value="1"/>
</dbReference>
<evidence type="ECO:0000256" key="1">
    <source>
        <dbReference type="ARBA" id="ARBA00022729"/>
    </source>
</evidence>
<gene>
    <name evidence="4" type="ORF">MNBD_CHLOROFLEXI01-2273</name>
</gene>
<evidence type="ECO:0000256" key="2">
    <source>
        <dbReference type="SAM" id="MobiDB-lite"/>
    </source>
</evidence>
<protein>
    <submittedName>
        <fullName evidence="4">Branched-chain amino acid ABC transporter, amino acid-binding protein (TC 3.A.1.4.1)</fullName>
    </submittedName>
</protein>
<sequence length="453" mass="47149">MKRMSWLTLLMLLLAMALVACGGTGDAEPEADAGDTAADSGDEEAMDEEAMDEEAMDEEAMDEEEMDEEEMEAMDELVCDDAIGCVEIAPGDAIRVASALVITGPNESLGLDSQYGVEIAIADRGEINGHAIELQTEDDGCTAEGGQAAGQKIASDPSIVGVIGTSCSGAGVPMAQIVCEAGIAMISPSNTAASLTDPATRQSCYFRTAHNDNIQGRAMAEFVINELGLSKAAVIHDGDPYTEGLASVFRDSFIDLGGEVVAFEAEASDATNVEPLLTTVAASGPEIIYYPVFIPLGALITKTAQEIDGLEDVVLASADGVQSPDFIDASGGAAEGMYASGPDLGFGNEIYNTFLETYEAEYGTEPTAPFHAHAFDATNMLLDAIEAVAQVGDDGSMLIGRQALIDQIASTSGMVGITGTLTCDEFGDCADPQIGVSLVEDGSFNTIWNYANE</sequence>
<dbReference type="CDD" id="cd06342">
    <property type="entry name" value="PBP1_ABC_LIVBP-like"/>
    <property type="match status" value="1"/>
</dbReference>
<dbReference type="InterPro" id="IPR028081">
    <property type="entry name" value="Leu-bd"/>
</dbReference>
<name>A0A3B0V4D5_9ZZZZ</name>
<reference evidence="4" key="1">
    <citation type="submission" date="2018-06" db="EMBL/GenBank/DDBJ databases">
        <authorList>
            <person name="Zhirakovskaya E."/>
        </authorList>
    </citation>
    <scope>NUCLEOTIDE SEQUENCE</scope>
</reference>
<dbReference type="PROSITE" id="PS51257">
    <property type="entry name" value="PROKAR_LIPOPROTEIN"/>
    <property type="match status" value="1"/>
</dbReference>
<dbReference type="Gene3D" id="3.40.50.2300">
    <property type="match status" value="2"/>
</dbReference>
<dbReference type="InterPro" id="IPR028082">
    <property type="entry name" value="Peripla_BP_I"/>
</dbReference>